<protein>
    <recommendedName>
        <fullName evidence="3">Trichothecene 3-O-acetyltransferase-like N-terminal domain-containing protein</fullName>
    </recommendedName>
</protein>
<dbReference type="Gene3D" id="3.30.559.10">
    <property type="entry name" value="Chloramphenicol acetyltransferase-like domain"/>
    <property type="match status" value="3"/>
</dbReference>
<evidence type="ECO:0000256" key="2">
    <source>
        <dbReference type="ARBA" id="ARBA00023315"/>
    </source>
</evidence>
<keyword evidence="2" id="KW-0012">Acyltransferase</keyword>
<dbReference type="OrthoDB" id="1862401at2759"/>
<dbReference type="Pfam" id="PF22664">
    <property type="entry name" value="TRI-like_N"/>
    <property type="match status" value="1"/>
</dbReference>
<dbReference type="InterPro" id="IPR054710">
    <property type="entry name" value="Tri101-like_N"/>
</dbReference>
<proteinExistence type="predicted"/>
<sequence>MGSIADFQTVPTLTALERIGPKGYVRYILPFQLTQDYSIAKVTRVLRASYAATKRRLAVVGCEAVPDGNAKQGGMFKLRKLEDGAIEDITVQDLRAPGVFPMSYAELKAQHLPVASLDADTLCRRPTWPSPGERLPVSLVQANFIPGGLLLNWCTLHMVGDGTSYHIWMRIWAEECRRAQGLPIPIPDPRSPRAMLATNNLAQAFYFSPAALKALKADASPAHATVPTDQAWISTNDALSALLWRTIMAAQWPLDSLEGDPVSVFNVAIDGRMRTDPAVHPETLGCFLEYVGLMIRKQILRADRQFTDDPITLIDKVEDVKRLVPTALLDVPGYNCVLTSWINFQLYSLDWGALLGHRIEAVRSPHCGIINGLQLVLPAPPGGGLEILIRVESNCLDRLLHDPVWMKYATAR</sequence>
<dbReference type="PANTHER" id="PTHR31642">
    <property type="entry name" value="TRICHOTHECENE 3-O-ACETYLTRANSFERASE"/>
    <property type="match status" value="1"/>
</dbReference>
<dbReference type="InterPro" id="IPR023213">
    <property type="entry name" value="CAT-like_dom_sf"/>
</dbReference>
<name>A0A319CUT3_9EURO</name>
<dbReference type="InterPro" id="IPR050317">
    <property type="entry name" value="Plant_Fungal_Acyltransferase"/>
</dbReference>
<dbReference type="GO" id="GO:0044550">
    <property type="term" value="P:secondary metabolite biosynthetic process"/>
    <property type="evidence" value="ECO:0007669"/>
    <property type="project" value="TreeGrafter"/>
</dbReference>
<dbReference type="EMBL" id="KZ826053">
    <property type="protein sequence ID" value="PYH89006.1"/>
    <property type="molecule type" value="Genomic_DNA"/>
</dbReference>
<reference evidence="4 5" key="1">
    <citation type="submission" date="2018-02" db="EMBL/GenBank/DDBJ databases">
        <title>The genomes of Aspergillus section Nigri reveals drivers in fungal speciation.</title>
        <authorList>
            <consortium name="DOE Joint Genome Institute"/>
            <person name="Vesth T.C."/>
            <person name="Nybo J."/>
            <person name="Theobald S."/>
            <person name="Brandl J."/>
            <person name="Frisvad J.C."/>
            <person name="Nielsen K.F."/>
            <person name="Lyhne E.K."/>
            <person name="Kogle M.E."/>
            <person name="Kuo A."/>
            <person name="Riley R."/>
            <person name="Clum A."/>
            <person name="Nolan M."/>
            <person name="Lipzen A."/>
            <person name="Salamov A."/>
            <person name="Henrissat B."/>
            <person name="Wiebenga A."/>
            <person name="De vries R.P."/>
            <person name="Grigoriev I.V."/>
            <person name="Mortensen U.H."/>
            <person name="Andersen M.R."/>
            <person name="Baker S.E."/>
        </authorList>
    </citation>
    <scope>NUCLEOTIDE SEQUENCE [LARGE SCALE GENOMIC DNA]</scope>
    <source>
        <strain evidence="4 5">CBS 707.79</strain>
    </source>
</reference>
<evidence type="ECO:0000256" key="1">
    <source>
        <dbReference type="ARBA" id="ARBA00022679"/>
    </source>
</evidence>
<dbReference type="Proteomes" id="UP000247810">
    <property type="component" value="Unassembled WGS sequence"/>
</dbReference>
<dbReference type="VEuPathDB" id="FungiDB:BO71DRAFT_423304"/>
<dbReference type="GO" id="GO:0016747">
    <property type="term" value="F:acyltransferase activity, transferring groups other than amino-acyl groups"/>
    <property type="evidence" value="ECO:0007669"/>
    <property type="project" value="TreeGrafter"/>
</dbReference>
<evidence type="ECO:0000313" key="4">
    <source>
        <dbReference type="EMBL" id="PYH89006.1"/>
    </source>
</evidence>
<accession>A0A319CUT3</accession>
<keyword evidence="1" id="KW-0808">Transferase</keyword>
<dbReference type="STRING" id="1448320.A0A319CUT3"/>
<organism evidence="4 5">
    <name type="scientific">Aspergillus ellipticus CBS 707.79</name>
    <dbReference type="NCBI Taxonomy" id="1448320"/>
    <lineage>
        <taxon>Eukaryota</taxon>
        <taxon>Fungi</taxon>
        <taxon>Dikarya</taxon>
        <taxon>Ascomycota</taxon>
        <taxon>Pezizomycotina</taxon>
        <taxon>Eurotiomycetes</taxon>
        <taxon>Eurotiomycetidae</taxon>
        <taxon>Eurotiales</taxon>
        <taxon>Aspergillaceae</taxon>
        <taxon>Aspergillus</taxon>
        <taxon>Aspergillus subgen. Circumdati</taxon>
    </lineage>
</organism>
<dbReference type="PANTHER" id="PTHR31642:SF310">
    <property type="entry name" value="FATTY ALCOHOL:CAFFEOYL-COA ACYLTRANSFERASE"/>
    <property type="match status" value="1"/>
</dbReference>
<evidence type="ECO:0000313" key="5">
    <source>
        <dbReference type="Proteomes" id="UP000247810"/>
    </source>
</evidence>
<gene>
    <name evidence="4" type="ORF">BO71DRAFT_423304</name>
</gene>
<evidence type="ECO:0000259" key="3">
    <source>
        <dbReference type="Pfam" id="PF22664"/>
    </source>
</evidence>
<dbReference type="AlphaFoldDB" id="A0A319CUT3"/>
<keyword evidence="5" id="KW-1185">Reference proteome</keyword>
<feature type="domain" description="Trichothecene 3-O-acetyltransferase-like N-terminal" evidence="3">
    <location>
        <begin position="24"/>
        <end position="176"/>
    </location>
</feature>